<dbReference type="PROSITE" id="PS50994">
    <property type="entry name" value="INTEGRASE"/>
    <property type="match status" value="1"/>
</dbReference>
<dbReference type="KEGG" id="aup:AsAng_0010470"/>
<dbReference type="Gene3D" id="3.30.420.10">
    <property type="entry name" value="Ribonuclease H-like superfamily/Ribonuclease H"/>
    <property type="match status" value="1"/>
</dbReference>
<evidence type="ECO:0000313" key="3">
    <source>
        <dbReference type="Proteomes" id="UP001060919"/>
    </source>
</evidence>
<dbReference type="GO" id="GO:0003676">
    <property type="term" value="F:nucleic acid binding"/>
    <property type="evidence" value="ECO:0007669"/>
    <property type="project" value="InterPro"/>
</dbReference>
<dbReference type="InterPro" id="IPR001584">
    <property type="entry name" value="Integrase_cat-core"/>
</dbReference>
<dbReference type="PANTHER" id="PTHR46889:SF4">
    <property type="entry name" value="TRANSPOSASE INSO FOR INSERTION SEQUENCE ELEMENT IS911B-RELATED"/>
    <property type="match status" value="1"/>
</dbReference>
<dbReference type="Pfam" id="PF13276">
    <property type="entry name" value="HTH_21"/>
    <property type="match status" value="1"/>
</dbReference>
<protein>
    <submittedName>
        <fullName evidence="2">IS3 family transposase</fullName>
    </submittedName>
</protein>
<dbReference type="EMBL" id="AP026867">
    <property type="protein sequence ID" value="BDS10339.1"/>
    <property type="molecule type" value="Genomic_DNA"/>
</dbReference>
<feature type="domain" description="Integrase catalytic" evidence="1">
    <location>
        <begin position="120"/>
        <end position="281"/>
    </location>
</feature>
<evidence type="ECO:0000259" key="1">
    <source>
        <dbReference type="PROSITE" id="PS50994"/>
    </source>
</evidence>
<dbReference type="InterPro" id="IPR036397">
    <property type="entry name" value="RNaseH_sf"/>
</dbReference>
<dbReference type="InterPro" id="IPR025948">
    <property type="entry name" value="HTH-like_dom"/>
</dbReference>
<dbReference type="PANTHER" id="PTHR46889">
    <property type="entry name" value="TRANSPOSASE INSF FOR INSERTION SEQUENCE IS3B-RELATED"/>
    <property type="match status" value="1"/>
</dbReference>
<dbReference type="Pfam" id="PF00665">
    <property type="entry name" value="rve"/>
    <property type="match status" value="1"/>
</dbReference>
<keyword evidence="3" id="KW-1185">Reference proteome</keyword>
<dbReference type="Proteomes" id="UP001060919">
    <property type="component" value="Chromosome"/>
</dbReference>
<dbReference type="InterPro" id="IPR050900">
    <property type="entry name" value="Transposase_IS3/IS150/IS904"/>
</dbReference>
<dbReference type="AlphaFoldDB" id="A0A915YC50"/>
<dbReference type="RefSeq" id="WP_264791661.1">
    <property type="nucleotide sequence ID" value="NZ_AP026867.1"/>
</dbReference>
<name>A0A915YC50_9BACT</name>
<dbReference type="InterPro" id="IPR012337">
    <property type="entry name" value="RNaseH-like_sf"/>
</dbReference>
<dbReference type="GO" id="GO:0015074">
    <property type="term" value="P:DNA integration"/>
    <property type="evidence" value="ECO:0007669"/>
    <property type="project" value="InterPro"/>
</dbReference>
<dbReference type="InterPro" id="IPR048020">
    <property type="entry name" value="Transpos_IS3"/>
</dbReference>
<dbReference type="SUPFAM" id="SSF53098">
    <property type="entry name" value="Ribonuclease H-like"/>
    <property type="match status" value="1"/>
</dbReference>
<accession>A0A915YC50</accession>
<proteinExistence type="predicted"/>
<reference evidence="2" key="1">
    <citation type="submission" date="2022-09" db="EMBL/GenBank/DDBJ databases">
        <title>Aureispira anguillicida sp. nov., isolated from Leptocephalus of Japanese eel Anguilla japonica.</title>
        <authorList>
            <person name="Yuasa K."/>
            <person name="Mekata T."/>
            <person name="Ikunari K."/>
        </authorList>
    </citation>
    <scope>NUCLEOTIDE SEQUENCE</scope>
    <source>
        <strain evidence="2">EL160426</strain>
    </source>
</reference>
<organism evidence="2 3">
    <name type="scientific">Aureispira anguillae</name>
    <dbReference type="NCBI Taxonomy" id="2864201"/>
    <lineage>
        <taxon>Bacteria</taxon>
        <taxon>Pseudomonadati</taxon>
        <taxon>Bacteroidota</taxon>
        <taxon>Saprospiria</taxon>
        <taxon>Saprospirales</taxon>
        <taxon>Saprospiraceae</taxon>
        <taxon>Aureispira</taxon>
    </lineage>
</organism>
<gene>
    <name evidence="2" type="ORF">AsAng_0010470</name>
</gene>
<sequence>MSEKRQHINSNHPILSVRRQCKLIGIHRSGIYYQPKEESELNMELMRLMDEHYLKHPYKGARAMHLWLTADKGFKVNRKRINRLYYSVMGLRSILPGPQTSKPGKGEDHQVFPYLLRGLKIERPNQVWAMDITYIPMPKGFLYLTAVIDLYSRFVVSWSISNTMDALWCKNTLEEGIEKYGKPEILNTDQGSQFTSKEFVKCVTKDYGIKFSMDGKGRCIDNVFIERLWWSVKYEDAYIREYLDGSALHTGMKKYFNKYNWERRHMGIDDERPCDRYSPSKTSQNFCEEILEEKYLINLKSA</sequence>
<dbReference type="NCBIfam" id="NF033516">
    <property type="entry name" value="transpos_IS3"/>
    <property type="match status" value="1"/>
</dbReference>
<evidence type="ECO:0000313" key="2">
    <source>
        <dbReference type="EMBL" id="BDS10339.1"/>
    </source>
</evidence>